<dbReference type="OrthoDB" id="9909311at2759"/>
<reference evidence="6 7" key="2">
    <citation type="submission" date="2015-05" db="EMBL/GenBank/DDBJ databases">
        <authorList>
            <person name="Morales-Cruz A."/>
            <person name="Amrine K.C."/>
            <person name="Cantu D."/>
        </authorList>
    </citation>
    <scope>NUCLEOTIDE SEQUENCE [LARGE SCALE GENOMIC DNA]</scope>
    <source>
        <strain evidence="6">DA912</strain>
    </source>
</reference>
<comment type="caution">
    <text evidence="6">The sequence shown here is derived from an EMBL/GenBank/DDBJ whole genome shotgun (WGS) entry which is preliminary data.</text>
</comment>
<evidence type="ECO:0000259" key="5">
    <source>
        <dbReference type="Pfam" id="PF04218"/>
    </source>
</evidence>
<dbReference type="EMBL" id="LCUC01000291">
    <property type="protein sequence ID" value="KKY32703.1"/>
    <property type="molecule type" value="Genomic_DNA"/>
</dbReference>
<dbReference type="InterPro" id="IPR006600">
    <property type="entry name" value="HTH_CenpB_DNA-bd_dom"/>
</dbReference>
<evidence type="ECO:0000313" key="6">
    <source>
        <dbReference type="EMBL" id="KKY32703.1"/>
    </source>
</evidence>
<dbReference type="InterPro" id="IPR009057">
    <property type="entry name" value="Homeodomain-like_sf"/>
</dbReference>
<evidence type="ECO:0000256" key="2">
    <source>
        <dbReference type="ARBA" id="ARBA00023242"/>
    </source>
</evidence>
<dbReference type="Pfam" id="PF03221">
    <property type="entry name" value="HTH_Tnp_Tc5"/>
    <property type="match status" value="1"/>
</dbReference>
<dbReference type="GO" id="GO:0003677">
    <property type="term" value="F:DNA binding"/>
    <property type="evidence" value="ECO:0007669"/>
    <property type="project" value="UniProtKB-KW"/>
</dbReference>
<evidence type="ECO:0000256" key="3">
    <source>
        <dbReference type="SAM" id="MobiDB-lite"/>
    </source>
</evidence>
<accession>A0A0G2HBX3</accession>
<dbReference type="Proteomes" id="UP000034680">
    <property type="component" value="Unassembled WGS sequence"/>
</dbReference>
<feature type="region of interest" description="Disordered" evidence="3">
    <location>
        <begin position="36"/>
        <end position="58"/>
    </location>
</feature>
<feature type="domain" description="HTH psq-type" evidence="5">
    <location>
        <begin position="52"/>
        <end position="101"/>
    </location>
</feature>
<name>A0A0G2HBX3_9PEZI</name>
<proteinExistence type="predicted"/>
<evidence type="ECO:0000259" key="4">
    <source>
        <dbReference type="Pfam" id="PF03221"/>
    </source>
</evidence>
<dbReference type="Pfam" id="PF04218">
    <property type="entry name" value="CENP-B_N"/>
    <property type="match status" value="1"/>
</dbReference>
<dbReference type="Gene3D" id="1.10.10.60">
    <property type="entry name" value="Homeodomain-like"/>
    <property type="match status" value="1"/>
</dbReference>
<reference evidence="6 7" key="1">
    <citation type="submission" date="2015-05" db="EMBL/GenBank/DDBJ databases">
        <title>Distinctive expansion of gene families associated with plant cell wall degradation and secondary metabolism in the genomes of grapevine trunk pathogens.</title>
        <authorList>
            <person name="Lawrence D.P."/>
            <person name="Travadon R."/>
            <person name="Rolshausen P.E."/>
            <person name="Baumgartner K."/>
        </authorList>
    </citation>
    <scope>NUCLEOTIDE SEQUENCE [LARGE SCALE GENOMIC DNA]</scope>
    <source>
        <strain evidence="6">DA912</strain>
    </source>
</reference>
<dbReference type="AlphaFoldDB" id="A0A0G2HBX3"/>
<keyword evidence="1" id="KW-0238">DNA-binding</keyword>
<dbReference type="STRING" id="1214573.A0A0G2HBX3"/>
<keyword evidence="2" id="KW-0539">Nucleus</keyword>
<feature type="domain" description="HTH CENPB-type" evidence="4">
    <location>
        <begin position="119"/>
        <end position="149"/>
    </location>
</feature>
<organism evidence="6 7">
    <name type="scientific">Diaporthe ampelina</name>
    <dbReference type="NCBI Taxonomy" id="1214573"/>
    <lineage>
        <taxon>Eukaryota</taxon>
        <taxon>Fungi</taxon>
        <taxon>Dikarya</taxon>
        <taxon>Ascomycota</taxon>
        <taxon>Pezizomycotina</taxon>
        <taxon>Sordariomycetes</taxon>
        <taxon>Sordariomycetidae</taxon>
        <taxon>Diaporthales</taxon>
        <taxon>Diaporthaceae</taxon>
        <taxon>Diaporthe</taxon>
    </lineage>
</organism>
<evidence type="ECO:0000256" key="1">
    <source>
        <dbReference type="ARBA" id="ARBA00023125"/>
    </source>
</evidence>
<dbReference type="SUPFAM" id="SSF46689">
    <property type="entry name" value="Homeodomain-like"/>
    <property type="match status" value="1"/>
</dbReference>
<sequence length="244" mass="27706">MLMVPSHPTWPSMLTNPNGYNTSPPVAIPPASAPIQSLKTTRPSAPPIASQPRKTLTDDDRRRMCQYHIDNPSMKQTEIGALFGVERSTVSKVLSRKDKWLNPEDRSSSPIKKSKGKIPDIDKTLANWLRNEQHKGRRVSDAEIQEQARIDEYSQCRGKAVDYIANTGKLAAHQLNLFGFPRGQPLRVPVFGWASSRGGRGQGEWQQRNDYGFFWAVVKHNWTDVQVSFDKPEHHILEQRRICV</sequence>
<evidence type="ECO:0000313" key="7">
    <source>
        <dbReference type="Proteomes" id="UP000034680"/>
    </source>
</evidence>
<gene>
    <name evidence="6" type="ORF">UCDDA912_g07329</name>
</gene>
<dbReference type="InterPro" id="IPR007889">
    <property type="entry name" value="HTH_Psq"/>
</dbReference>
<protein>
    <submittedName>
        <fullName evidence="6">Putative centromere binding protein b</fullName>
    </submittedName>
</protein>
<keyword evidence="7" id="KW-1185">Reference proteome</keyword>